<proteinExistence type="predicted"/>
<sequence length="170" mass="19720">MSYSIKQHKHNFAIWTAARAAQRGYASTEVIGEAIKASDLQNFAEKPEVNSQEEFDVQHKVLANQIMKSLESRVIPCTYGRAAKIIAIYLKTFVIIDQSNLAKGIEFIHPPIDRILLHNLHNEVDNTLKLNNYSWTKIEENKYFELIEKLKTLIPEGKPFWYLEKDWSVE</sequence>
<name>A0A2T4DQE8_9BACT</name>
<comment type="caution">
    <text evidence="1">The sequence shown here is derived from an EMBL/GenBank/DDBJ whole genome shotgun (WGS) entry which is preliminary data.</text>
</comment>
<evidence type="ECO:0000313" key="1">
    <source>
        <dbReference type="EMBL" id="PTB96017.1"/>
    </source>
</evidence>
<evidence type="ECO:0000313" key="2">
    <source>
        <dbReference type="Proteomes" id="UP000240608"/>
    </source>
</evidence>
<organism evidence="1 2">
    <name type="scientific">Marivirga lumbricoides</name>
    <dbReference type="NCBI Taxonomy" id="1046115"/>
    <lineage>
        <taxon>Bacteria</taxon>
        <taxon>Pseudomonadati</taxon>
        <taxon>Bacteroidota</taxon>
        <taxon>Cytophagia</taxon>
        <taxon>Cytophagales</taxon>
        <taxon>Marivirgaceae</taxon>
        <taxon>Marivirga</taxon>
    </lineage>
</organism>
<dbReference type="Proteomes" id="UP000240608">
    <property type="component" value="Unassembled WGS sequence"/>
</dbReference>
<dbReference type="EMBL" id="PYVU01000071">
    <property type="protein sequence ID" value="PTB96017.1"/>
    <property type="molecule type" value="Genomic_DNA"/>
</dbReference>
<reference evidence="1 2" key="1">
    <citation type="submission" date="2018-03" db="EMBL/GenBank/DDBJ databases">
        <title>Cross-interface Injection: A General Nanoliter Liquid Handling Method Applied to Single Cells Genome Amplification Automated Nanoliter Liquid Handling Applied to Single Cell Multiple Displacement Amplification.</title>
        <authorList>
            <person name="Yun J."/>
            <person name="Xu P."/>
            <person name="Xu J."/>
            <person name="Dai X."/>
            <person name="Wang Y."/>
            <person name="Zheng X."/>
            <person name="Cao C."/>
            <person name="Yi Q."/>
            <person name="Zhu Y."/>
            <person name="Wang L."/>
            <person name="Dong Z."/>
            <person name="Huang Y."/>
            <person name="Huang L."/>
            <person name="Du W."/>
        </authorList>
    </citation>
    <scope>NUCLEOTIDE SEQUENCE [LARGE SCALE GENOMIC DNA]</scope>
    <source>
        <strain evidence="1 2">Z-D1-2</strain>
    </source>
</reference>
<accession>A0A2T4DQE8</accession>
<dbReference type="AlphaFoldDB" id="A0A2T4DQE8"/>
<gene>
    <name evidence="1" type="ORF">C9994_09185</name>
</gene>
<protein>
    <submittedName>
        <fullName evidence="1">Uncharacterized protein</fullName>
    </submittedName>
</protein>